<keyword evidence="2" id="KW-0472">Membrane</keyword>
<feature type="transmembrane region" description="Helical" evidence="2">
    <location>
        <begin position="12"/>
        <end position="31"/>
    </location>
</feature>
<name>A0ABU1NQH1_9BACL</name>
<keyword evidence="2" id="KW-0812">Transmembrane</keyword>
<keyword evidence="1" id="KW-0175">Coiled coil</keyword>
<accession>A0ABU1NQH1</accession>
<sequence>MRRFLYAENGAVSVYLILIIVPIFLFQAVLIDFARIKAAEKESESAVQAASRSVMSSFDSDLQKRGLYGMVLSQENSEQLFSEVFAKNLSSGVTANAFHFIDTKAVDGGMRVTPVYALASHAIFEGQLLEDMKLKGPIEFSLEIADKFQKSGVKAPFQMGSQFAKNAAEVEKLIEQREDALDEAWHSTEVMYARITTFHLYYQKRISDLDAMANRIGLHTIDELRIEINQVKDQLQSLSNAIHNMDLSMSSMMTASPQSIQAALSARSNLEQQYSTLSQKLNDLEALVQLIIQYTALIVSTKLEVAVNERDILQLQQSIEPVLRLAKQKNDDIRAKLTAIGGSSTSTTSDSQGVNDVFQHVSLIGDNYFYDYQISVASIASLFTAFHLKIESIALYTAANTNQANAANDAYWTLVNDFYSKKSSIEKARMDANDGTKAKKQTERNKIQAVLDKAKQAIGGCSFIQSQSNDEALYNKLQGDTSNLESANVQGFYQKYRQVNAQDVLIGNDVAYDLDKAESTSLRAMDILGVITQASEMLRDELYVNEYALTKFNYRTYGLEKDRSGQAKLSNELVDPGSHQLANQEAEYLLYGFSSCAANISSAYAEMFSLRLAIRTVENLLDPEKELLNVGSPLLVLLVAAAQGAVEAFADMNALVKGESVELSSKLSAAILKLTYKDYLRLFLMLHSDNTKLMARMQALIELETGKDLTQAAAYIQTNATSEIRLWFIPQMMKLFNGSDLLGCKVVGTQCQFNRTAIVAY</sequence>
<proteinExistence type="predicted"/>
<evidence type="ECO:0000313" key="4">
    <source>
        <dbReference type="Proteomes" id="UP001267290"/>
    </source>
</evidence>
<reference evidence="3 4" key="1">
    <citation type="submission" date="2023-07" db="EMBL/GenBank/DDBJ databases">
        <title>Sorghum-associated microbial communities from plants grown in Nebraska, USA.</title>
        <authorList>
            <person name="Schachtman D."/>
        </authorList>
    </citation>
    <scope>NUCLEOTIDE SEQUENCE [LARGE SCALE GENOMIC DNA]</scope>
    <source>
        <strain evidence="3 4">CC258</strain>
    </source>
</reference>
<evidence type="ECO:0000256" key="1">
    <source>
        <dbReference type="SAM" id="Coils"/>
    </source>
</evidence>
<dbReference type="Proteomes" id="UP001267290">
    <property type="component" value="Unassembled WGS sequence"/>
</dbReference>
<keyword evidence="4" id="KW-1185">Reference proteome</keyword>
<organism evidence="3 4">
    <name type="scientific">Paenibacillus qinlingensis</name>
    <dbReference type="NCBI Taxonomy" id="1837343"/>
    <lineage>
        <taxon>Bacteria</taxon>
        <taxon>Bacillati</taxon>
        <taxon>Bacillota</taxon>
        <taxon>Bacilli</taxon>
        <taxon>Bacillales</taxon>
        <taxon>Paenibacillaceae</taxon>
        <taxon>Paenibacillus</taxon>
    </lineage>
</organism>
<feature type="coiled-coil region" evidence="1">
    <location>
        <begin position="221"/>
        <end position="287"/>
    </location>
</feature>
<evidence type="ECO:0000256" key="2">
    <source>
        <dbReference type="SAM" id="Phobius"/>
    </source>
</evidence>
<comment type="caution">
    <text evidence="3">The sequence shown here is derived from an EMBL/GenBank/DDBJ whole genome shotgun (WGS) entry which is preliminary data.</text>
</comment>
<evidence type="ECO:0008006" key="5">
    <source>
        <dbReference type="Google" id="ProtNLM"/>
    </source>
</evidence>
<protein>
    <recommendedName>
        <fullName evidence="5">Methyl-accepting chemotaxis protein</fullName>
    </recommendedName>
</protein>
<evidence type="ECO:0000313" key="3">
    <source>
        <dbReference type="EMBL" id="MDR6549695.1"/>
    </source>
</evidence>
<dbReference type="EMBL" id="JAVDSB010000001">
    <property type="protein sequence ID" value="MDR6549695.1"/>
    <property type="molecule type" value="Genomic_DNA"/>
</dbReference>
<dbReference type="RefSeq" id="WP_310223889.1">
    <property type="nucleotide sequence ID" value="NZ_JAVDSB010000001.1"/>
</dbReference>
<keyword evidence="2" id="KW-1133">Transmembrane helix</keyword>
<gene>
    <name evidence="3" type="ORF">J2736_000878</name>
</gene>